<feature type="compositionally biased region" description="Basic and acidic residues" evidence="1">
    <location>
        <begin position="812"/>
        <end position="826"/>
    </location>
</feature>
<organism evidence="2 3">
    <name type="scientific">Sphaerosporella brunnea</name>
    <dbReference type="NCBI Taxonomy" id="1250544"/>
    <lineage>
        <taxon>Eukaryota</taxon>
        <taxon>Fungi</taxon>
        <taxon>Dikarya</taxon>
        <taxon>Ascomycota</taxon>
        <taxon>Pezizomycotina</taxon>
        <taxon>Pezizomycetes</taxon>
        <taxon>Pezizales</taxon>
        <taxon>Pyronemataceae</taxon>
        <taxon>Sphaerosporella</taxon>
    </lineage>
</organism>
<feature type="region of interest" description="Disordered" evidence="1">
    <location>
        <begin position="812"/>
        <end position="832"/>
    </location>
</feature>
<feature type="compositionally biased region" description="Basic and acidic residues" evidence="1">
    <location>
        <begin position="647"/>
        <end position="658"/>
    </location>
</feature>
<name>A0A5J5ER37_9PEZI</name>
<dbReference type="OrthoDB" id="5431159at2759"/>
<feature type="region of interest" description="Disordered" evidence="1">
    <location>
        <begin position="447"/>
        <end position="498"/>
    </location>
</feature>
<feature type="compositionally biased region" description="Polar residues" evidence="1">
    <location>
        <begin position="659"/>
        <end position="668"/>
    </location>
</feature>
<comment type="caution">
    <text evidence="2">The sequence shown here is derived from an EMBL/GenBank/DDBJ whole genome shotgun (WGS) entry which is preliminary data.</text>
</comment>
<evidence type="ECO:0000256" key="1">
    <source>
        <dbReference type="SAM" id="MobiDB-lite"/>
    </source>
</evidence>
<evidence type="ECO:0000313" key="3">
    <source>
        <dbReference type="Proteomes" id="UP000326924"/>
    </source>
</evidence>
<dbReference type="Proteomes" id="UP000326924">
    <property type="component" value="Unassembled WGS sequence"/>
</dbReference>
<reference evidence="2 3" key="1">
    <citation type="submission" date="2019-09" db="EMBL/GenBank/DDBJ databases">
        <title>Draft genome of the ectomycorrhizal ascomycete Sphaerosporella brunnea.</title>
        <authorList>
            <consortium name="DOE Joint Genome Institute"/>
            <person name="Benucci G.M."/>
            <person name="Marozzi G."/>
            <person name="Antonielli L."/>
            <person name="Sanchez S."/>
            <person name="Marco P."/>
            <person name="Wang X."/>
            <person name="Falini L.B."/>
            <person name="Barry K."/>
            <person name="Haridas S."/>
            <person name="Lipzen A."/>
            <person name="Labutti K."/>
            <person name="Grigoriev I.V."/>
            <person name="Murat C."/>
            <person name="Martin F."/>
            <person name="Albertini E."/>
            <person name="Donnini D."/>
            <person name="Bonito G."/>
        </authorList>
    </citation>
    <scope>NUCLEOTIDE SEQUENCE [LARGE SCALE GENOMIC DNA]</scope>
    <source>
        <strain evidence="2 3">Sb_GMNB300</strain>
    </source>
</reference>
<accession>A0A5J5ER37</accession>
<keyword evidence="3" id="KW-1185">Reference proteome</keyword>
<dbReference type="InParanoid" id="A0A5J5ER37"/>
<sequence length="860" mass="96139">MDISSQRARTHIPIPLLGESIEESRYQECLRRIQFAHSLYLRRKESPEAANLYRNYVHLHVRWLAEQHAAEEGGDDNLPKSVNVEGWTKFWRGREFFPEVACLYFAADRTAERLLLKTGQLLSSPASVQDDPGPEFTGRIVHPRPTTVPPCSTPCLGHDFHDDGAMCISPTGVQQPSSLEPPGELSLSEQIRQKALSESSFDAIQVAQGVPCSSQELWPTPIFPPLLVNHDLLFGGQVLRIVSHMPWESQKFLYCIEWKPHDVEVAPLFWWVKLCGLVHHHVLVHEYHQRHRLEPPKWPHKKRVKSSAGLGVREIRRALDERKVRLILTGSFNEDTAVSMANERWMMRDEWQRRGRGWGAAKEIVQRRRNEWLEADHSDPRPGAGDQDVPKTLESLRLTKARILRQRSEPDMRRGSANGERGLRKKFSVQDELEWREHFGQILLPNTRVDTPGQLRSRAGSIRQRARKVPIRTSSLRHGPITSSIASLAPSENGSLASSQMLSDKGLLSSLLQKLAWGRSGRYLGATECIAQSPKVGFDGSRTPAPRRQPDGLDGPQDASGTAASDGSPPTMKVVDTNLPFEITRSQTPKKVDSLYSFPGYELCPSSTGTLFQYKPSSSLSASSGENIAMKSLKQGQHPHHHRVHRERSQPMLHERTQHSSQLELSAPQQPPLVLEEIETERRGRQRSRNRPQPVVSPAEGEVDHERELWLDGTLNRTRPHSPSSSSSSSSSRDTIFSSYPDCSYPASLDLSDIDNPVGNNSPVNGVINTPSGPAKDGADSYCVVELPQSNARKNTLVRIIGRESKEVLLRKHRGDQARGSPDRPATETAGWSDELGGVELNHEDWVMVSLGAEAGGLCV</sequence>
<feature type="compositionally biased region" description="Low complexity" evidence="1">
    <location>
        <begin position="722"/>
        <end position="732"/>
    </location>
</feature>
<dbReference type="EMBL" id="VXIS01000153">
    <property type="protein sequence ID" value="KAA8900485.1"/>
    <property type="molecule type" value="Genomic_DNA"/>
</dbReference>
<protein>
    <submittedName>
        <fullName evidence="2">Uncharacterized protein</fullName>
    </submittedName>
</protein>
<feature type="compositionally biased region" description="Basic residues" evidence="1">
    <location>
        <begin position="637"/>
        <end position="646"/>
    </location>
</feature>
<proteinExistence type="predicted"/>
<feature type="region of interest" description="Disordered" evidence="1">
    <location>
        <begin position="534"/>
        <end position="573"/>
    </location>
</feature>
<gene>
    <name evidence="2" type="ORF">FN846DRAFT_958745</name>
</gene>
<feature type="compositionally biased region" description="Polar residues" evidence="1">
    <location>
        <begin position="472"/>
        <end position="498"/>
    </location>
</feature>
<evidence type="ECO:0000313" key="2">
    <source>
        <dbReference type="EMBL" id="KAA8900485.1"/>
    </source>
</evidence>
<feature type="region of interest" description="Disordered" evidence="1">
    <location>
        <begin position="634"/>
        <end position="736"/>
    </location>
</feature>
<dbReference type="AlphaFoldDB" id="A0A5J5ER37"/>